<reference evidence="5" key="1">
    <citation type="journal article" date="2014" name="Int. J. Syst. Evol. Microbiol.">
        <title>Complete genome of a new Firmicutes species belonging to the dominant human colonic microbiota ('Ruminococcus bicirculans') reveals two chromosomes and a selective capacity to utilize plant glucans.</title>
        <authorList>
            <consortium name="NISC Comparative Sequencing Program"/>
            <person name="Wegmann U."/>
            <person name="Louis P."/>
            <person name="Goesmann A."/>
            <person name="Henrissat B."/>
            <person name="Duncan S.H."/>
            <person name="Flint H.J."/>
        </authorList>
    </citation>
    <scope>NUCLEOTIDE SEQUENCE</scope>
    <source>
        <strain evidence="5">NBRC 109915</strain>
    </source>
</reference>
<dbReference type="Pfam" id="PF00043">
    <property type="entry name" value="GST_C"/>
    <property type="match status" value="1"/>
</dbReference>
<evidence type="ECO:0000259" key="4">
    <source>
        <dbReference type="PROSITE" id="PS50405"/>
    </source>
</evidence>
<feature type="domain" description="GST N-terminal" evidence="3">
    <location>
        <begin position="2"/>
        <end position="81"/>
    </location>
</feature>
<dbReference type="SUPFAM" id="SSF47616">
    <property type="entry name" value="GST C-terminal domain-like"/>
    <property type="match status" value="1"/>
</dbReference>
<dbReference type="InterPro" id="IPR036282">
    <property type="entry name" value="Glutathione-S-Trfase_C_sf"/>
</dbReference>
<organism evidence="5 6">
    <name type="scientific">Sulfitobacter pacificus</name>
    <dbReference type="NCBI Taxonomy" id="1499314"/>
    <lineage>
        <taxon>Bacteria</taxon>
        <taxon>Pseudomonadati</taxon>
        <taxon>Pseudomonadota</taxon>
        <taxon>Alphaproteobacteria</taxon>
        <taxon>Rhodobacterales</taxon>
        <taxon>Roseobacteraceae</taxon>
        <taxon>Sulfitobacter</taxon>
    </lineage>
</organism>
<dbReference type="PROSITE" id="PS50404">
    <property type="entry name" value="GST_NTER"/>
    <property type="match status" value="1"/>
</dbReference>
<dbReference type="SFLD" id="SFLDS00019">
    <property type="entry name" value="Glutathione_Transferase_(cytos"/>
    <property type="match status" value="1"/>
</dbReference>
<dbReference type="PROSITE" id="PS50405">
    <property type="entry name" value="GST_CTER"/>
    <property type="match status" value="1"/>
</dbReference>
<dbReference type="EC" id="2.5.1.18" evidence="1"/>
<dbReference type="InterPro" id="IPR010987">
    <property type="entry name" value="Glutathione-S-Trfase_C-like"/>
</dbReference>
<proteinExistence type="predicted"/>
<dbReference type="Proteomes" id="UP001161388">
    <property type="component" value="Unassembled WGS sequence"/>
</dbReference>
<dbReference type="RefSeq" id="WP_284374534.1">
    <property type="nucleotide sequence ID" value="NZ_BSNL01000001.1"/>
</dbReference>
<dbReference type="InterPro" id="IPR004045">
    <property type="entry name" value="Glutathione_S-Trfase_N"/>
</dbReference>
<reference evidence="5" key="2">
    <citation type="submission" date="2023-01" db="EMBL/GenBank/DDBJ databases">
        <title>Draft genome sequence of Sulfitobacter pacificus strain NBRC 109915.</title>
        <authorList>
            <person name="Sun Q."/>
            <person name="Mori K."/>
        </authorList>
    </citation>
    <scope>NUCLEOTIDE SEQUENCE</scope>
    <source>
        <strain evidence="5">NBRC 109915</strain>
    </source>
</reference>
<dbReference type="SUPFAM" id="SSF52833">
    <property type="entry name" value="Thioredoxin-like"/>
    <property type="match status" value="1"/>
</dbReference>
<comment type="caution">
    <text evidence="5">The sequence shown here is derived from an EMBL/GenBank/DDBJ whole genome shotgun (WGS) entry which is preliminary data.</text>
</comment>
<dbReference type="Gene3D" id="1.20.1050.10">
    <property type="match status" value="1"/>
</dbReference>
<evidence type="ECO:0000313" key="6">
    <source>
        <dbReference type="Proteomes" id="UP001161388"/>
    </source>
</evidence>
<evidence type="ECO:0000256" key="2">
    <source>
        <dbReference type="ARBA" id="ARBA00022679"/>
    </source>
</evidence>
<dbReference type="PANTHER" id="PTHR43900">
    <property type="entry name" value="GLUTATHIONE S-TRANSFERASE RHO"/>
    <property type="match status" value="1"/>
</dbReference>
<evidence type="ECO:0000256" key="1">
    <source>
        <dbReference type="ARBA" id="ARBA00012452"/>
    </source>
</evidence>
<accession>A0ABQ5VLY1</accession>
<sequence length="217" mass="24283">MANINLYGYRYSVYTRIVRLVLQIKEQDYDSIEVDPFSALPPGYLDQHPFGRVPVLTHGTFSIFETQAITRYLDSTFPANPLMPETAKARARVDQTITIIDNYGYLPMVRQVFSNRVFAPLEGAPVDEAEISMGLEASHKVLESLERFAKEGLILNGQGCTLADCHLAPMIDYFVRAEEGHMLLRTYPALNTWWDGIQGAGILTATDPDLSLLGPKI</sequence>
<dbReference type="InterPro" id="IPR004046">
    <property type="entry name" value="GST_C"/>
</dbReference>
<dbReference type="InterPro" id="IPR040079">
    <property type="entry name" value="Glutathione_S-Trfase"/>
</dbReference>
<name>A0ABQ5VLY1_9RHOB</name>
<dbReference type="SFLD" id="SFLDG00358">
    <property type="entry name" value="Main_(cytGST)"/>
    <property type="match status" value="1"/>
</dbReference>
<gene>
    <name evidence="5" type="primary">gst5</name>
    <name evidence="5" type="ORF">GCM10007927_29030</name>
</gene>
<dbReference type="Pfam" id="PF13417">
    <property type="entry name" value="GST_N_3"/>
    <property type="match status" value="1"/>
</dbReference>
<keyword evidence="6" id="KW-1185">Reference proteome</keyword>
<dbReference type="PANTHER" id="PTHR43900:SF3">
    <property type="entry name" value="GLUTATHIONE S-TRANSFERASE RHO"/>
    <property type="match status" value="1"/>
</dbReference>
<evidence type="ECO:0000313" key="5">
    <source>
        <dbReference type="EMBL" id="GLQ28100.1"/>
    </source>
</evidence>
<dbReference type="EMBL" id="BSNL01000001">
    <property type="protein sequence ID" value="GLQ28100.1"/>
    <property type="molecule type" value="Genomic_DNA"/>
</dbReference>
<dbReference type="InterPro" id="IPR036249">
    <property type="entry name" value="Thioredoxin-like_sf"/>
</dbReference>
<dbReference type="Gene3D" id="3.40.30.10">
    <property type="entry name" value="Glutaredoxin"/>
    <property type="match status" value="1"/>
</dbReference>
<feature type="domain" description="GST C-terminal" evidence="4">
    <location>
        <begin position="86"/>
        <end position="217"/>
    </location>
</feature>
<keyword evidence="2" id="KW-0808">Transferase</keyword>
<protein>
    <recommendedName>
        <fullName evidence="1">glutathione transferase</fullName>
        <ecNumber evidence="1">2.5.1.18</ecNumber>
    </recommendedName>
</protein>
<evidence type="ECO:0000259" key="3">
    <source>
        <dbReference type="PROSITE" id="PS50404"/>
    </source>
</evidence>